<proteinExistence type="predicted"/>
<evidence type="ECO:0000313" key="4">
    <source>
        <dbReference type="Proteomes" id="UP000002051"/>
    </source>
</evidence>
<keyword evidence="4" id="KW-1185">Reference proteome</keyword>
<gene>
    <name evidence="2" type="ordered locus">MTR_5g062110</name>
</gene>
<accession>A0A0C3XLR2</accession>
<evidence type="ECO:0000313" key="3">
    <source>
        <dbReference type="EnsemblPlants" id="AES97948"/>
    </source>
</evidence>
<dbReference type="InterPro" id="IPR039659">
    <property type="entry name" value="SPT5"/>
</dbReference>
<reference evidence="3" key="3">
    <citation type="submission" date="2015-04" db="UniProtKB">
        <authorList>
            <consortium name="EnsemblPlants"/>
        </authorList>
    </citation>
    <scope>IDENTIFICATION</scope>
    <source>
        <strain evidence="3">cv. Jemalong A17</strain>
    </source>
</reference>
<dbReference type="EMBL" id="CM001221">
    <property type="protein sequence ID" value="AES97948.2"/>
    <property type="molecule type" value="Genomic_DNA"/>
</dbReference>
<sequence>MLLKDGFLYKKVSLDSLNFWDVVPTEEELLKFGPSKNSESNDMEWLSNIYGDSKKKRVIIAEKGGDGKGEGSLASGAGNDFELYALVRFRKKEENCVIISTDKDGTYKHNFGIILRSLEAALPHILQKLLQLSSRSYVQRGKSVKVTPRFHENRTTTSFQGSYANDKLNRPDCVDSLVNNHKKYMSQTVNRKVVNRGYYHVDTPAHVRQLHLLGRSWGSRQERTHLWFGHMRTAISKMSAENMELKERLKTNEELIRASQRESRLAREQSQEDSRLLREQFQKFMESFTQSHSYLPPYGPHRSS</sequence>
<protein>
    <submittedName>
        <fullName evidence="2 3">Uncharacterized protein</fullName>
    </submittedName>
</protein>
<dbReference type="PANTHER" id="PTHR11125:SF8">
    <property type="entry name" value="PROTEIN RNA-DIRECTED DNA METHYLATION 3"/>
    <property type="match status" value="1"/>
</dbReference>
<accession>G7KA46</accession>
<dbReference type="EnsemblPlants" id="AES97948">
    <property type="protein sequence ID" value="AES97948"/>
    <property type="gene ID" value="MTR_5g062110"/>
</dbReference>
<dbReference type="AlphaFoldDB" id="G7KA46"/>
<dbReference type="PANTHER" id="PTHR11125">
    <property type="entry name" value="SUPPRESSOR OF TY 5"/>
    <property type="match status" value="1"/>
</dbReference>
<dbReference type="Proteomes" id="UP000002051">
    <property type="component" value="Chromosome 5"/>
</dbReference>
<keyword evidence="1" id="KW-0175">Coiled coil</keyword>
<dbReference type="GO" id="GO:0006357">
    <property type="term" value="P:regulation of transcription by RNA polymerase II"/>
    <property type="evidence" value="ECO:0007669"/>
    <property type="project" value="InterPro"/>
</dbReference>
<reference evidence="2 4" key="1">
    <citation type="journal article" date="2011" name="Nature">
        <title>The Medicago genome provides insight into the evolution of rhizobial symbioses.</title>
        <authorList>
            <person name="Young N.D."/>
            <person name="Debelle F."/>
            <person name="Oldroyd G.E."/>
            <person name="Geurts R."/>
            <person name="Cannon S.B."/>
            <person name="Udvardi M.K."/>
            <person name="Benedito V.A."/>
            <person name="Mayer K.F."/>
            <person name="Gouzy J."/>
            <person name="Schoof H."/>
            <person name="Van de Peer Y."/>
            <person name="Proost S."/>
            <person name="Cook D.R."/>
            <person name="Meyers B.C."/>
            <person name="Spannagl M."/>
            <person name="Cheung F."/>
            <person name="De Mita S."/>
            <person name="Krishnakumar V."/>
            <person name="Gundlach H."/>
            <person name="Zhou S."/>
            <person name="Mudge J."/>
            <person name="Bharti A.K."/>
            <person name="Murray J.D."/>
            <person name="Naoumkina M.A."/>
            <person name="Rosen B."/>
            <person name="Silverstein K.A."/>
            <person name="Tang H."/>
            <person name="Rombauts S."/>
            <person name="Zhao P.X."/>
            <person name="Zhou P."/>
            <person name="Barbe V."/>
            <person name="Bardou P."/>
            <person name="Bechner M."/>
            <person name="Bellec A."/>
            <person name="Berger A."/>
            <person name="Berges H."/>
            <person name="Bidwell S."/>
            <person name="Bisseling T."/>
            <person name="Choisne N."/>
            <person name="Couloux A."/>
            <person name="Denny R."/>
            <person name="Deshpande S."/>
            <person name="Dai X."/>
            <person name="Doyle J.J."/>
            <person name="Dudez A.M."/>
            <person name="Farmer A.D."/>
            <person name="Fouteau S."/>
            <person name="Franken C."/>
            <person name="Gibelin C."/>
            <person name="Gish J."/>
            <person name="Goldstein S."/>
            <person name="Gonzalez A.J."/>
            <person name="Green P.J."/>
            <person name="Hallab A."/>
            <person name="Hartog M."/>
            <person name="Hua A."/>
            <person name="Humphray S.J."/>
            <person name="Jeong D.H."/>
            <person name="Jing Y."/>
            <person name="Jocker A."/>
            <person name="Kenton S.M."/>
            <person name="Kim D.J."/>
            <person name="Klee K."/>
            <person name="Lai H."/>
            <person name="Lang C."/>
            <person name="Lin S."/>
            <person name="Macmil S.L."/>
            <person name="Magdelenat G."/>
            <person name="Matthews L."/>
            <person name="McCorrison J."/>
            <person name="Monaghan E.L."/>
            <person name="Mun J.H."/>
            <person name="Najar F.Z."/>
            <person name="Nicholson C."/>
            <person name="Noirot C."/>
            <person name="O'Bleness M."/>
            <person name="Paule C.R."/>
            <person name="Poulain J."/>
            <person name="Prion F."/>
            <person name="Qin B."/>
            <person name="Qu C."/>
            <person name="Retzel E.F."/>
            <person name="Riddle C."/>
            <person name="Sallet E."/>
            <person name="Samain S."/>
            <person name="Samson N."/>
            <person name="Sanders I."/>
            <person name="Saurat O."/>
            <person name="Scarpelli C."/>
            <person name="Schiex T."/>
            <person name="Segurens B."/>
            <person name="Severin A.J."/>
            <person name="Sherrier D.J."/>
            <person name="Shi R."/>
            <person name="Sims S."/>
            <person name="Singer S.R."/>
            <person name="Sinharoy S."/>
            <person name="Sterck L."/>
            <person name="Viollet A."/>
            <person name="Wang B.B."/>
            <person name="Wang K."/>
            <person name="Wang M."/>
            <person name="Wang X."/>
            <person name="Warfsmann J."/>
            <person name="Weissenbach J."/>
            <person name="White D.D."/>
            <person name="White J.D."/>
            <person name="Wiley G.B."/>
            <person name="Wincker P."/>
            <person name="Xing Y."/>
            <person name="Yang L."/>
            <person name="Yao Z."/>
            <person name="Ying F."/>
            <person name="Zhai J."/>
            <person name="Zhou L."/>
            <person name="Zuber A."/>
            <person name="Denarie J."/>
            <person name="Dixon R.A."/>
            <person name="May G.D."/>
            <person name="Schwartz D.C."/>
            <person name="Rogers J."/>
            <person name="Quetier F."/>
            <person name="Town C.D."/>
            <person name="Roe B.A."/>
        </authorList>
    </citation>
    <scope>NUCLEOTIDE SEQUENCE [LARGE SCALE GENOMIC DNA]</scope>
    <source>
        <strain evidence="2">A17</strain>
        <strain evidence="3 4">cv. Jemalong A17</strain>
    </source>
</reference>
<reference evidence="2 4" key="2">
    <citation type="journal article" date="2014" name="BMC Genomics">
        <title>An improved genome release (version Mt4.0) for the model legume Medicago truncatula.</title>
        <authorList>
            <person name="Tang H."/>
            <person name="Krishnakumar V."/>
            <person name="Bidwell S."/>
            <person name="Rosen B."/>
            <person name="Chan A."/>
            <person name="Zhou S."/>
            <person name="Gentzbittel L."/>
            <person name="Childs K.L."/>
            <person name="Yandell M."/>
            <person name="Gundlach H."/>
            <person name="Mayer K.F."/>
            <person name="Schwartz D.C."/>
            <person name="Town C.D."/>
        </authorList>
    </citation>
    <scope>GENOME REANNOTATION</scope>
    <source>
        <strain evidence="3 4">cv. Jemalong A17</strain>
    </source>
</reference>
<evidence type="ECO:0000256" key="1">
    <source>
        <dbReference type="SAM" id="Coils"/>
    </source>
</evidence>
<feature type="coiled-coil region" evidence="1">
    <location>
        <begin position="235"/>
        <end position="262"/>
    </location>
</feature>
<dbReference type="STRING" id="3880.G7KA46"/>
<name>G7KA46_MEDTR</name>
<dbReference type="HOGENOM" id="CLU_916359_0_0_1"/>
<dbReference type="GO" id="GO:0032784">
    <property type="term" value="P:regulation of DNA-templated transcription elongation"/>
    <property type="evidence" value="ECO:0007669"/>
    <property type="project" value="InterPro"/>
</dbReference>
<evidence type="ECO:0000313" key="2">
    <source>
        <dbReference type="EMBL" id="AES97948.2"/>
    </source>
</evidence>
<organism evidence="2 4">
    <name type="scientific">Medicago truncatula</name>
    <name type="common">Barrel medic</name>
    <name type="synonym">Medicago tribuloides</name>
    <dbReference type="NCBI Taxonomy" id="3880"/>
    <lineage>
        <taxon>Eukaryota</taxon>
        <taxon>Viridiplantae</taxon>
        <taxon>Streptophyta</taxon>
        <taxon>Embryophyta</taxon>
        <taxon>Tracheophyta</taxon>
        <taxon>Spermatophyta</taxon>
        <taxon>Magnoliopsida</taxon>
        <taxon>eudicotyledons</taxon>
        <taxon>Gunneridae</taxon>
        <taxon>Pentapetalae</taxon>
        <taxon>rosids</taxon>
        <taxon>fabids</taxon>
        <taxon>Fabales</taxon>
        <taxon>Fabaceae</taxon>
        <taxon>Papilionoideae</taxon>
        <taxon>50 kb inversion clade</taxon>
        <taxon>NPAAA clade</taxon>
        <taxon>Hologalegina</taxon>
        <taxon>IRL clade</taxon>
        <taxon>Trifolieae</taxon>
        <taxon>Medicago</taxon>
    </lineage>
</organism>